<evidence type="ECO:0000259" key="7">
    <source>
        <dbReference type="Pfam" id="PF00817"/>
    </source>
</evidence>
<dbReference type="Gene3D" id="3.40.1170.60">
    <property type="match status" value="1"/>
</dbReference>
<evidence type="ECO:0000313" key="10">
    <source>
        <dbReference type="Proteomes" id="UP000529417"/>
    </source>
</evidence>
<comment type="catalytic activity">
    <reaction evidence="6">
        <text>DNA(n) + a 2'-deoxyribonucleoside 5'-triphosphate = DNA(n+1) + diphosphate</text>
        <dbReference type="Rhea" id="RHEA:22508"/>
        <dbReference type="Rhea" id="RHEA-COMP:17339"/>
        <dbReference type="Rhea" id="RHEA-COMP:17340"/>
        <dbReference type="ChEBI" id="CHEBI:33019"/>
        <dbReference type="ChEBI" id="CHEBI:61560"/>
        <dbReference type="ChEBI" id="CHEBI:173112"/>
        <dbReference type="EC" id="2.7.7.7"/>
    </reaction>
</comment>
<gene>
    <name evidence="9" type="ORF">HUK65_02780</name>
</gene>
<dbReference type="Pfam" id="PF00817">
    <property type="entry name" value="IMS"/>
    <property type="match status" value="1"/>
</dbReference>
<dbReference type="CDD" id="cd03468">
    <property type="entry name" value="PolY_like"/>
    <property type="match status" value="1"/>
</dbReference>
<comment type="function">
    <text evidence="5">Poorly processive, error-prone DNA polymerase involved in untargeted mutagenesis. Copies undamaged DNA at stalled replication forks, which arise in vivo from mismatched or misaligned primer ends. These misaligned primers can be extended by PolIV. Exhibits no 3'-5' exonuclease (proofreading) activity. May be involved in translesional synthesis, in conjunction with the beta clamp from PolIII.</text>
</comment>
<dbReference type="AlphaFoldDB" id="A0A7Z0KW51"/>
<dbReference type="InterPro" id="IPR017961">
    <property type="entry name" value="DNA_pol_Y-fam_little_finger"/>
</dbReference>
<accession>A0A7Z0KW51</accession>
<comment type="caution">
    <text evidence="9">The sequence shown here is derived from an EMBL/GenBank/DDBJ whole genome shotgun (WGS) entry which is preliminary data.</text>
</comment>
<name>A0A7Z0KW51_9RHOB</name>
<evidence type="ECO:0000256" key="6">
    <source>
        <dbReference type="ARBA" id="ARBA00049244"/>
    </source>
</evidence>
<dbReference type="SUPFAM" id="SSF56672">
    <property type="entry name" value="DNA/RNA polymerases"/>
    <property type="match status" value="1"/>
</dbReference>
<comment type="subunit">
    <text evidence="2">Monomer.</text>
</comment>
<feature type="domain" description="DNA polymerase Y-family little finger" evidence="8">
    <location>
        <begin position="247"/>
        <end position="328"/>
    </location>
</feature>
<protein>
    <recommendedName>
        <fullName evidence="3">DNA-directed DNA polymerase</fullName>
        <ecNumber evidence="3">2.7.7.7</ecNumber>
    </recommendedName>
</protein>
<keyword evidence="4" id="KW-0227">DNA damage</keyword>
<dbReference type="Proteomes" id="UP000529417">
    <property type="component" value="Unassembled WGS sequence"/>
</dbReference>
<dbReference type="InterPro" id="IPR043502">
    <property type="entry name" value="DNA/RNA_pol_sf"/>
</dbReference>
<dbReference type="PANTHER" id="PTHR35369:SF2">
    <property type="entry name" value="BLR3025 PROTEIN"/>
    <property type="match status" value="1"/>
</dbReference>
<sequence>MSSPPRRILSLWLPRFASDREGRGMAPDGPFAVTAMQAGAARLVCVNPAGRRGGARPGQALAEARALCPDLITRPHDPAADARAQAALRRWAGRYCPWVGTEGPDGLVLDITGSAHLMGGEGALLDDLLARLGRMGFAARGAIADTRGAAWALARHGRQPGRIIAAGQGAAALAPLPPAALRIAPETAEALDRLGLRCIADLTALPRATLARRFGQALLLRLDQALGAVPEPVAPRDEAPLPAVRLSFPDPIGLRGDIDAALLRLLERLCTHLQAAELGARRLRLDLLRADGSRAEAQIGLARPMRDATAMARLFDRALEDVDAGFGIDALRLSAPVTEPLAAAQITTGGQMQADDLSDLLTRLGNRVGFERLTRFLPADSHIPERSFVTASAAHADPVADWPAAPPRPLLIFPPEPLAARDSRDPPRRFTWRRQRLQVLQAEGPERITPEWWLDDPAWRSGLRDYWVVQTREGPRLWLFRTPQVGGWAVQGVFA</sequence>
<proteinExistence type="inferred from homology"/>
<evidence type="ECO:0000256" key="5">
    <source>
        <dbReference type="ARBA" id="ARBA00025589"/>
    </source>
</evidence>
<dbReference type="EMBL" id="JACBXS010000004">
    <property type="protein sequence ID" value="NYS23902.1"/>
    <property type="molecule type" value="Genomic_DNA"/>
</dbReference>
<dbReference type="Pfam" id="PF11799">
    <property type="entry name" value="IMS_C"/>
    <property type="match status" value="1"/>
</dbReference>
<dbReference type="GO" id="GO:0003684">
    <property type="term" value="F:damaged DNA binding"/>
    <property type="evidence" value="ECO:0007669"/>
    <property type="project" value="InterPro"/>
</dbReference>
<feature type="domain" description="UmuC" evidence="7">
    <location>
        <begin position="30"/>
        <end position="152"/>
    </location>
</feature>
<reference evidence="9 10" key="1">
    <citation type="journal article" date="2000" name="Arch. Microbiol.">
        <title>Rhodobaca bogoriensis gen. nov. and sp. nov., an alkaliphilic purple nonsulfur bacterium from African Rift Valley soda lakes.</title>
        <authorList>
            <person name="Milford A.D."/>
            <person name="Achenbach L.A."/>
            <person name="Jung D.O."/>
            <person name="Madigan M.T."/>
        </authorList>
    </citation>
    <scope>NUCLEOTIDE SEQUENCE [LARGE SCALE GENOMIC DNA]</scope>
    <source>
        <strain evidence="9 10">2376</strain>
    </source>
</reference>
<keyword evidence="10" id="KW-1185">Reference proteome</keyword>
<dbReference type="InterPro" id="IPR050356">
    <property type="entry name" value="SulA_CellDiv_inhibitor"/>
</dbReference>
<evidence type="ECO:0000259" key="8">
    <source>
        <dbReference type="Pfam" id="PF11799"/>
    </source>
</evidence>
<evidence type="ECO:0000256" key="3">
    <source>
        <dbReference type="ARBA" id="ARBA00012417"/>
    </source>
</evidence>
<comment type="similarity">
    <text evidence="1">Belongs to the DNA polymerase type-Y family.</text>
</comment>
<dbReference type="InterPro" id="IPR001126">
    <property type="entry name" value="UmuC"/>
</dbReference>
<dbReference type="InterPro" id="IPR043128">
    <property type="entry name" value="Rev_trsase/Diguanyl_cyclase"/>
</dbReference>
<organism evidence="9 10">
    <name type="scientific">Rhabdonatronobacter sediminivivens</name>
    <dbReference type="NCBI Taxonomy" id="2743469"/>
    <lineage>
        <taxon>Bacteria</taxon>
        <taxon>Pseudomonadati</taxon>
        <taxon>Pseudomonadota</taxon>
        <taxon>Alphaproteobacteria</taxon>
        <taxon>Rhodobacterales</taxon>
        <taxon>Paracoccaceae</taxon>
        <taxon>Rhabdonatronobacter</taxon>
    </lineage>
</organism>
<dbReference type="PANTHER" id="PTHR35369">
    <property type="entry name" value="BLR3025 PROTEIN-RELATED"/>
    <property type="match status" value="1"/>
</dbReference>
<evidence type="ECO:0000256" key="4">
    <source>
        <dbReference type="ARBA" id="ARBA00022763"/>
    </source>
</evidence>
<evidence type="ECO:0000313" key="9">
    <source>
        <dbReference type="EMBL" id="NYS23902.1"/>
    </source>
</evidence>
<dbReference type="EC" id="2.7.7.7" evidence="3"/>
<dbReference type="RefSeq" id="WP_179904606.1">
    <property type="nucleotide sequence ID" value="NZ_JACBXS010000004.1"/>
</dbReference>
<evidence type="ECO:0000256" key="1">
    <source>
        <dbReference type="ARBA" id="ARBA00010945"/>
    </source>
</evidence>
<dbReference type="Gene3D" id="3.30.70.270">
    <property type="match status" value="1"/>
</dbReference>
<dbReference type="GO" id="GO:0006281">
    <property type="term" value="P:DNA repair"/>
    <property type="evidence" value="ECO:0007669"/>
    <property type="project" value="InterPro"/>
</dbReference>
<evidence type="ECO:0000256" key="2">
    <source>
        <dbReference type="ARBA" id="ARBA00011245"/>
    </source>
</evidence>